<comment type="caution">
    <text evidence="1">The sequence shown here is derived from an EMBL/GenBank/DDBJ whole genome shotgun (WGS) entry which is preliminary data.</text>
</comment>
<sequence>MCKKKWAGVVLRTDFMNGNLRIMSSSELEECVNERQLRRYCTLESGTRGLTWSVWSGSYCRVCSQHLDQVNGAASLTDPISPIPPDSGPSLEWQSLITEGSHHFAETKVHSIGFLFLLTIYMLSTLSNVQ</sequence>
<dbReference type="EMBL" id="JACASF010000003">
    <property type="protein sequence ID" value="KAF6489940.1"/>
    <property type="molecule type" value="Genomic_DNA"/>
</dbReference>
<proteinExistence type="predicted"/>
<name>A0A7J8J0D8_MOLMO</name>
<evidence type="ECO:0000313" key="1">
    <source>
        <dbReference type="EMBL" id="KAF6489940.1"/>
    </source>
</evidence>
<accession>A0A7J8J0D8</accession>
<gene>
    <name evidence="1" type="ORF">HJG59_010332</name>
</gene>
<dbReference type="AlphaFoldDB" id="A0A7J8J0D8"/>
<dbReference type="InParanoid" id="A0A7J8J0D8"/>
<organism evidence="1 2">
    <name type="scientific">Molossus molossus</name>
    <name type="common">Pallas' mastiff bat</name>
    <name type="synonym">Vespertilio molossus</name>
    <dbReference type="NCBI Taxonomy" id="27622"/>
    <lineage>
        <taxon>Eukaryota</taxon>
        <taxon>Metazoa</taxon>
        <taxon>Chordata</taxon>
        <taxon>Craniata</taxon>
        <taxon>Vertebrata</taxon>
        <taxon>Euteleostomi</taxon>
        <taxon>Mammalia</taxon>
        <taxon>Eutheria</taxon>
        <taxon>Laurasiatheria</taxon>
        <taxon>Chiroptera</taxon>
        <taxon>Yangochiroptera</taxon>
        <taxon>Molossidae</taxon>
        <taxon>Molossus</taxon>
    </lineage>
</organism>
<evidence type="ECO:0000313" key="2">
    <source>
        <dbReference type="Proteomes" id="UP000550707"/>
    </source>
</evidence>
<reference evidence="1 2" key="1">
    <citation type="journal article" date="2020" name="Nature">
        <title>Six reference-quality genomes reveal evolution of bat adaptations.</title>
        <authorList>
            <person name="Jebb D."/>
            <person name="Huang Z."/>
            <person name="Pippel M."/>
            <person name="Hughes G.M."/>
            <person name="Lavrichenko K."/>
            <person name="Devanna P."/>
            <person name="Winkler S."/>
            <person name="Jermiin L.S."/>
            <person name="Skirmuntt E.C."/>
            <person name="Katzourakis A."/>
            <person name="Burkitt-Gray L."/>
            <person name="Ray D.A."/>
            <person name="Sullivan K.A.M."/>
            <person name="Roscito J.G."/>
            <person name="Kirilenko B.M."/>
            <person name="Davalos L.M."/>
            <person name="Corthals A.P."/>
            <person name="Power M.L."/>
            <person name="Jones G."/>
            <person name="Ransome R.D."/>
            <person name="Dechmann D.K.N."/>
            <person name="Locatelli A.G."/>
            <person name="Puechmaille S.J."/>
            <person name="Fedrigo O."/>
            <person name="Jarvis E.D."/>
            <person name="Hiller M."/>
            <person name="Vernes S.C."/>
            <person name="Myers E.W."/>
            <person name="Teeling E.C."/>
        </authorList>
    </citation>
    <scope>NUCLEOTIDE SEQUENCE [LARGE SCALE GENOMIC DNA]</scope>
    <source>
        <strain evidence="1">MMolMol1</strain>
        <tissue evidence="1">Muscle</tissue>
    </source>
</reference>
<keyword evidence="2" id="KW-1185">Reference proteome</keyword>
<dbReference type="Proteomes" id="UP000550707">
    <property type="component" value="Unassembled WGS sequence"/>
</dbReference>
<protein>
    <submittedName>
        <fullName evidence="1">Uncharacterized protein</fullName>
    </submittedName>
</protein>